<dbReference type="NCBIfam" id="NF004837">
    <property type="entry name" value="PRK06187.1"/>
    <property type="match status" value="1"/>
</dbReference>
<evidence type="ECO:0000256" key="6">
    <source>
        <dbReference type="ARBA" id="ARBA00076959"/>
    </source>
</evidence>
<dbReference type="InterPro" id="IPR045851">
    <property type="entry name" value="AMP-bd_C_sf"/>
</dbReference>
<dbReference type="Pfam" id="PF00501">
    <property type="entry name" value="AMP-binding"/>
    <property type="match status" value="2"/>
</dbReference>
<evidence type="ECO:0000256" key="8">
    <source>
        <dbReference type="ARBA" id="ARBA00083882"/>
    </source>
</evidence>
<dbReference type="Proteomes" id="UP000192411">
    <property type="component" value="Unassembled WGS sequence"/>
</dbReference>
<dbReference type="CDD" id="cd05917">
    <property type="entry name" value="FACL_like_2"/>
    <property type="match status" value="1"/>
</dbReference>
<feature type="domain" description="AMP-dependent synthetase/ligase" evidence="9">
    <location>
        <begin position="538"/>
        <end position="910"/>
    </location>
</feature>
<feature type="domain" description="AMP-dependent synthetase/ligase" evidence="9">
    <location>
        <begin position="18"/>
        <end position="374"/>
    </location>
</feature>
<dbReference type="Pfam" id="PF13193">
    <property type="entry name" value="AMP-binding_C"/>
    <property type="match status" value="2"/>
</dbReference>
<evidence type="ECO:0000256" key="2">
    <source>
        <dbReference type="ARBA" id="ARBA00022598"/>
    </source>
</evidence>
<dbReference type="SUPFAM" id="SSF56801">
    <property type="entry name" value="Acetyl-CoA synthetase-like"/>
    <property type="match status" value="2"/>
</dbReference>
<dbReference type="CDD" id="cd17631">
    <property type="entry name" value="FACL_FadD13-like"/>
    <property type="match status" value="1"/>
</dbReference>
<keyword evidence="2" id="KW-0436">Ligase</keyword>
<feature type="domain" description="AMP-binding enzyme C-terminal" evidence="10">
    <location>
        <begin position="424"/>
        <end position="500"/>
    </location>
</feature>
<name>A0A1X0JUA3_9MYCO</name>
<dbReference type="PANTHER" id="PTHR43201">
    <property type="entry name" value="ACYL-COA SYNTHETASE"/>
    <property type="match status" value="1"/>
</dbReference>
<accession>A0A1X0JUA3</accession>
<dbReference type="FunFam" id="3.40.50.12780:FF:000003">
    <property type="entry name" value="Long-chain-fatty-acid--CoA ligase FadD"/>
    <property type="match status" value="2"/>
</dbReference>
<comment type="caution">
    <text evidence="11">The sequence shown here is derived from an EMBL/GenBank/DDBJ whole genome shotgun (WGS) entry which is preliminary data.</text>
</comment>
<evidence type="ECO:0000259" key="9">
    <source>
        <dbReference type="Pfam" id="PF00501"/>
    </source>
</evidence>
<protein>
    <recommendedName>
        <fullName evidence="5">Long-chain-fatty-acid--CoA ligase FadD13</fullName>
        <ecNumber evidence="3">6.2.1.3</ecNumber>
    </recommendedName>
    <alternativeName>
        <fullName evidence="6">Fatty acyl-CoA ligase</fullName>
    </alternativeName>
    <alternativeName>
        <fullName evidence="8">Fatty acyl-CoA synthetase</fullName>
    </alternativeName>
    <alternativeName>
        <fullName evidence="7">Very-long-chain fatty-acyl-CoA synthetase</fullName>
    </alternativeName>
</protein>
<dbReference type="InterPro" id="IPR020845">
    <property type="entry name" value="AMP-binding_CS"/>
</dbReference>
<evidence type="ECO:0000256" key="4">
    <source>
        <dbReference type="ARBA" id="ARBA00036813"/>
    </source>
</evidence>
<dbReference type="Gene3D" id="3.40.50.12780">
    <property type="entry name" value="N-terminal domain of ligase-like"/>
    <property type="match status" value="2"/>
</dbReference>
<dbReference type="OrthoDB" id="9803968at2"/>
<dbReference type="InterPro" id="IPR025110">
    <property type="entry name" value="AMP-bd_C"/>
</dbReference>
<comment type="similarity">
    <text evidence="1">Belongs to the ATP-dependent AMP-binding enzyme family.</text>
</comment>
<evidence type="ECO:0000313" key="11">
    <source>
        <dbReference type="EMBL" id="ORB66332.1"/>
    </source>
</evidence>
<dbReference type="AlphaFoldDB" id="A0A1X0JUA3"/>
<gene>
    <name evidence="11" type="ORF">BST47_08840</name>
</gene>
<keyword evidence="12" id="KW-1185">Reference proteome</keyword>
<dbReference type="Gene3D" id="3.30.300.30">
    <property type="match status" value="2"/>
</dbReference>
<dbReference type="PROSITE" id="PS00455">
    <property type="entry name" value="AMP_BINDING"/>
    <property type="match status" value="2"/>
</dbReference>
<evidence type="ECO:0000256" key="5">
    <source>
        <dbReference type="ARBA" id="ARBA00069710"/>
    </source>
</evidence>
<evidence type="ECO:0000256" key="7">
    <source>
        <dbReference type="ARBA" id="ARBA00080667"/>
    </source>
</evidence>
<feature type="domain" description="AMP-binding enzyme C-terminal" evidence="10">
    <location>
        <begin position="961"/>
        <end position="1037"/>
    </location>
</feature>
<dbReference type="PANTHER" id="PTHR43201:SF5">
    <property type="entry name" value="MEDIUM-CHAIN ACYL-COA LIGASE ACSF2, MITOCHONDRIAL"/>
    <property type="match status" value="1"/>
</dbReference>
<evidence type="ECO:0000256" key="3">
    <source>
        <dbReference type="ARBA" id="ARBA00026121"/>
    </source>
</evidence>
<dbReference type="GO" id="GO:0031956">
    <property type="term" value="F:medium-chain fatty acid-CoA ligase activity"/>
    <property type="evidence" value="ECO:0007669"/>
    <property type="project" value="TreeGrafter"/>
</dbReference>
<dbReference type="EMBL" id="MVIM01000004">
    <property type="protein sequence ID" value="ORB66332.1"/>
    <property type="molecule type" value="Genomic_DNA"/>
</dbReference>
<evidence type="ECO:0000259" key="10">
    <source>
        <dbReference type="Pfam" id="PF13193"/>
    </source>
</evidence>
<evidence type="ECO:0000313" key="12">
    <source>
        <dbReference type="Proteomes" id="UP000192411"/>
    </source>
</evidence>
<dbReference type="STRING" id="75922.BST47_08840"/>
<sequence length="1055" mass="114521">MTTLVSPCTGITLSDVLRRHACVRPDKVAFVDPRRRCTFSELDDRVTRLANALSARGIGHGDRVAVLGYNSIELVESWLAVLRLGAIAVPVNFRMVADEIAYVLADSGAAAVLADVALAPTVEEACAKAPSVDTVITIGGDMDDIIAAADSAVTELTVEDEAPAFIMYTSGTTGFPKGAVLTHRNLYLHAFSSIATLGNRDDDDCWMAVAPLFHTAGVSGMLPMFLNGGSAVIPPSGGFDPAAIVATIVEERVTSCWMTPAQWQIVCAMPDLGSRDLSRLCRVWWGAAPASTTLLRTMIDAFPHAEIIAAFGQTECSPITCLLRGEDALRKIGSVGTPMLNVETRIVDDQMNDVAHGEVGEIVYLGPLVMKEYWNKADETAEAFRGGWFHSGDLVRQDSDGYIYVVDRKKDMIISGGENIYCAEVENVLATCPKVAEVAIIGVPDVKWGETPVAVIVPRDAADPPTDDDIEAHCRQHLAPYKRPRRVAIVDALPRNASGKVLKTRLREEHGAAASDTQAYALGPTDTPLLDETIGANFERTAAAYPDAEALVDVAGGRRWTYAELNAEIDVVARALIASGIERGDRVGIWAPNCPEWTILQYATAKIGAILVAVNPAYRTHELAYVLRQSGTRLLVSASAFKTSDYLSMVAEVLPETPDVTGVVFLDTSDWDALRARAGQVSAADLRTRMDSLQPSDPINIQYTSGTTGSPKGATLSHRNILNNGFFVTELINLGPGERLCIPVPFYHCFGMVMGNLGCTTHGATMVIPAAGFDPAATLEAIEKERCTALYGVPTMFIAMLGHPDLGERDLSSLRTGIMAGATCPMELMKRCVNELNMSELAIAYGMTETSPVSCQTLIDDDLDRRTSTVGRAHPHVEIRIVDPETGHTVKRGQPGEFCTRGYSVMLGYWNDDDRTREAVDVDGWMHTGDLAVMRDDGYCMIIGRIKDMVIRGGENVYPREVEEFLHTHPDIDDAQVIGVPDEKYGEEICAWIRMRAGRTPLDADAVRAFASGKLAHYKIPRYVRVVDDFPMTVTGKVRKVEMRAETVRLLGLET</sequence>
<comment type="catalytic activity">
    <reaction evidence="4">
        <text>a long-chain fatty acid + ATP + CoA = a long-chain fatty acyl-CoA + AMP + diphosphate</text>
        <dbReference type="Rhea" id="RHEA:15421"/>
        <dbReference type="ChEBI" id="CHEBI:30616"/>
        <dbReference type="ChEBI" id="CHEBI:33019"/>
        <dbReference type="ChEBI" id="CHEBI:57287"/>
        <dbReference type="ChEBI" id="CHEBI:57560"/>
        <dbReference type="ChEBI" id="CHEBI:83139"/>
        <dbReference type="ChEBI" id="CHEBI:456215"/>
        <dbReference type="EC" id="6.2.1.3"/>
    </reaction>
</comment>
<dbReference type="EC" id="6.2.1.3" evidence="3"/>
<dbReference type="InterPro" id="IPR000873">
    <property type="entry name" value="AMP-dep_synth/lig_dom"/>
</dbReference>
<organism evidence="11 12">
    <name type="scientific">Mycolicibacterium tusciae</name>
    <dbReference type="NCBI Taxonomy" id="75922"/>
    <lineage>
        <taxon>Bacteria</taxon>
        <taxon>Bacillati</taxon>
        <taxon>Actinomycetota</taxon>
        <taxon>Actinomycetes</taxon>
        <taxon>Mycobacteriales</taxon>
        <taxon>Mycobacteriaceae</taxon>
        <taxon>Mycolicibacterium</taxon>
    </lineage>
</organism>
<dbReference type="GO" id="GO:0004467">
    <property type="term" value="F:long-chain fatty acid-CoA ligase activity"/>
    <property type="evidence" value="ECO:0007669"/>
    <property type="project" value="UniProtKB-EC"/>
</dbReference>
<dbReference type="InterPro" id="IPR042099">
    <property type="entry name" value="ANL_N_sf"/>
</dbReference>
<reference evidence="11 12" key="1">
    <citation type="submission" date="2017-02" db="EMBL/GenBank/DDBJ databases">
        <title>The new phylogeny of genus Mycobacterium.</title>
        <authorList>
            <person name="Tortoli E."/>
            <person name="Trovato A."/>
            <person name="Cirillo D.M."/>
        </authorList>
    </citation>
    <scope>NUCLEOTIDE SEQUENCE [LARGE SCALE GENOMIC DNA]</scope>
    <source>
        <strain evidence="11 12">DSM 44338</strain>
    </source>
</reference>
<dbReference type="FunFam" id="3.30.300.30:FF:000008">
    <property type="entry name" value="2,3-dihydroxybenzoate-AMP ligase"/>
    <property type="match status" value="2"/>
</dbReference>
<evidence type="ECO:0000256" key="1">
    <source>
        <dbReference type="ARBA" id="ARBA00006432"/>
    </source>
</evidence>
<proteinExistence type="inferred from homology"/>